<evidence type="ECO:0000313" key="8">
    <source>
        <dbReference type="Proteomes" id="UP001431783"/>
    </source>
</evidence>
<dbReference type="Pfam" id="PF00755">
    <property type="entry name" value="Carn_acyltransf"/>
    <property type="match status" value="1"/>
</dbReference>
<dbReference type="GO" id="GO:0004092">
    <property type="term" value="F:carnitine O-acetyltransferase activity"/>
    <property type="evidence" value="ECO:0007669"/>
    <property type="project" value="TreeGrafter"/>
</dbReference>
<proteinExistence type="inferred from homology"/>
<feature type="active site" description="Proton acceptor" evidence="4">
    <location>
        <position position="347"/>
    </location>
</feature>
<dbReference type="PANTHER" id="PTHR22589">
    <property type="entry name" value="CARNITINE O-ACYLTRANSFERASE"/>
    <property type="match status" value="1"/>
</dbReference>
<dbReference type="PROSITE" id="PS00440">
    <property type="entry name" value="ACYLTRANSF_C_2"/>
    <property type="match status" value="1"/>
</dbReference>
<dbReference type="InterPro" id="IPR039551">
    <property type="entry name" value="Cho/carn_acyl_trans"/>
</dbReference>
<feature type="domain" description="Choline/carnitine acyltransferase" evidence="6">
    <location>
        <begin position="47"/>
        <end position="610"/>
    </location>
</feature>
<evidence type="ECO:0000256" key="3">
    <source>
        <dbReference type="ARBA" id="ARBA00023315"/>
    </source>
</evidence>
<dbReference type="SUPFAM" id="SSF52777">
    <property type="entry name" value="CoA-dependent acyltransferases"/>
    <property type="match status" value="2"/>
</dbReference>
<dbReference type="InterPro" id="IPR023213">
    <property type="entry name" value="CAT-like_dom_sf"/>
</dbReference>
<keyword evidence="3 5" id="KW-0012">Acyltransferase</keyword>
<dbReference type="Gene3D" id="3.30.559.70">
    <property type="entry name" value="Choline/Carnitine o-acyltransferase, domain 2"/>
    <property type="match status" value="1"/>
</dbReference>
<evidence type="ECO:0000313" key="7">
    <source>
        <dbReference type="EMBL" id="KAK9890662.1"/>
    </source>
</evidence>
<name>A0AAW1VCZ0_9CUCU</name>
<evidence type="ECO:0000259" key="6">
    <source>
        <dbReference type="Pfam" id="PF00755"/>
    </source>
</evidence>
<dbReference type="InterPro" id="IPR042231">
    <property type="entry name" value="Cho/carn_acyl_trans_2"/>
</dbReference>
<accession>A0AAW1VCZ0</accession>
<evidence type="ECO:0000256" key="2">
    <source>
        <dbReference type="ARBA" id="ARBA00022679"/>
    </source>
</evidence>
<dbReference type="Gene3D" id="3.30.559.10">
    <property type="entry name" value="Chloramphenicol acetyltransferase-like domain"/>
    <property type="match status" value="1"/>
</dbReference>
<dbReference type="EMBL" id="JARQZJ010000126">
    <property type="protein sequence ID" value="KAK9890662.1"/>
    <property type="molecule type" value="Genomic_DNA"/>
</dbReference>
<evidence type="ECO:0000256" key="5">
    <source>
        <dbReference type="RuleBase" id="RU003801"/>
    </source>
</evidence>
<protein>
    <recommendedName>
        <fullName evidence="6">Choline/carnitine acyltransferase domain-containing protein</fullName>
    </recommendedName>
</protein>
<keyword evidence="8" id="KW-1185">Reference proteome</keyword>
<sequence length="626" mass="72392">MSFCSSKYFHQFHTYRKKTILRFYCEYLEKKLCHPPANPNPQNLPLLPIPKLHFTLKKLIKSAEPFVTAGQLKSFRDSCEKFLKCEGRLMQRYLIERAIRSHNWVDEWFRKCAFLRKRESLPMSSSAVLLFPMNDFKNVEEHIEYTAKLILGVLKFRQLSQNNKLPLEIWKNNPLDMGVYEKMFTITRLPKQKCDDVVVHNNSKHIIVMVRNNIFKLRVLTGEGKPISFNEMKRRLKEIMVESKSKGCPFGILTSLKRDDWARIYEHMQTSANDTRCLDIIQKSMFAVCIDESPCCKTSPIERQKLRGCENGFNGHGAKLNGANRWHDKTLQLFIDRDGSSGAILEHSSVDASSLQKFADFVIDYIRENEWMNIPYSGTCETATQLTFLPSENLQGCLREASEHLNQKMENFDCKFSSFENCGKDLWSVEQLSPDGIIQAALQYAYVKTHKEFAAQQETGITRKFHLGRNDIIRSFTPEVKNFIDAANNNSLTIREKLNALQCAVKAHQRVAEEVMDGKGIDCHLFGLMMACKENGKHLPKLFVDSAFLKCSKFKIVSCHAPMKEDCIICYPPLWGAGYNVCYNPREKNINICVTCRKDDPTTNSKAFLDNWMRCMSYIFDMLRSY</sequence>
<dbReference type="AlphaFoldDB" id="A0AAW1VCZ0"/>
<organism evidence="7 8">
    <name type="scientific">Henosepilachna vigintioctopunctata</name>
    <dbReference type="NCBI Taxonomy" id="420089"/>
    <lineage>
        <taxon>Eukaryota</taxon>
        <taxon>Metazoa</taxon>
        <taxon>Ecdysozoa</taxon>
        <taxon>Arthropoda</taxon>
        <taxon>Hexapoda</taxon>
        <taxon>Insecta</taxon>
        <taxon>Pterygota</taxon>
        <taxon>Neoptera</taxon>
        <taxon>Endopterygota</taxon>
        <taxon>Coleoptera</taxon>
        <taxon>Polyphaga</taxon>
        <taxon>Cucujiformia</taxon>
        <taxon>Coccinelloidea</taxon>
        <taxon>Coccinellidae</taxon>
        <taxon>Epilachninae</taxon>
        <taxon>Epilachnini</taxon>
        <taxon>Henosepilachna</taxon>
    </lineage>
</organism>
<dbReference type="Proteomes" id="UP001431783">
    <property type="component" value="Unassembled WGS sequence"/>
</dbReference>
<comment type="caution">
    <text evidence="7">The sequence shown here is derived from an EMBL/GenBank/DDBJ whole genome shotgun (WGS) entry which is preliminary data.</text>
</comment>
<comment type="similarity">
    <text evidence="1 5">Belongs to the carnitine/choline acetyltransferase family.</text>
</comment>
<dbReference type="GO" id="GO:0019254">
    <property type="term" value="P:carnitine metabolic process, CoA-linked"/>
    <property type="evidence" value="ECO:0007669"/>
    <property type="project" value="TreeGrafter"/>
</dbReference>
<dbReference type="GO" id="GO:0005777">
    <property type="term" value="C:peroxisome"/>
    <property type="evidence" value="ECO:0007669"/>
    <property type="project" value="TreeGrafter"/>
</dbReference>
<dbReference type="PANTHER" id="PTHR22589:SF103">
    <property type="entry name" value="CARNITINE O-ACETYL-TRANSFERASE, ISOFORM A-RELATED"/>
    <property type="match status" value="1"/>
</dbReference>
<evidence type="ECO:0000256" key="4">
    <source>
        <dbReference type="PIRSR" id="PIRSR600542-1"/>
    </source>
</evidence>
<dbReference type="InterPro" id="IPR000542">
    <property type="entry name" value="Carn_acyl_trans"/>
</dbReference>
<reference evidence="7 8" key="1">
    <citation type="submission" date="2023-03" db="EMBL/GenBank/DDBJ databases">
        <title>Genome insight into feeding habits of ladybird beetles.</title>
        <authorList>
            <person name="Li H.-S."/>
            <person name="Huang Y.-H."/>
            <person name="Pang H."/>
        </authorList>
    </citation>
    <scope>NUCLEOTIDE SEQUENCE [LARGE SCALE GENOMIC DNA]</scope>
    <source>
        <strain evidence="7">SYSU_2023b</strain>
        <tissue evidence="7">Whole body</tissue>
    </source>
</reference>
<evidence type="ECO:0000256" key="1">
    <source>
        <dbReference type="ARBA" id="ARBA00005232"/>
    </source>
</evidence>
<gene>
    <name evidence="7" type="ORF">WA026_012019</name>
</gene>
<keyword evidence="2 5" id="KW-0808">Transferase</keyword>